<sequence>MSSKHMQVKLAAIGREGKTDTLGSNLATRNSGRIGQHTPWMLVQDGISPCMECMEMTPECRGSNQVKINLLALEEGKGGKRKSISKSLSRVLETRSTRRSQVGDSDEYEVSAGPLRDSPLRPSAKVVLKFPPKQAGVLSSGPDQAELDTRNPGGMHPRVKECIQGGRRRPAVMDVRPTVWNKNRTEVPNNSELML</sequence>
<dbReference type="EMBL" id="DS017014">
    <property type="protein sequence ID" value="KMU89709.1"/>
    <property type="molecule type" value="Genomic_DNA"/>
</dbReference>
<organism evidence="2 3">
    <name type="scientific">Coccidioides immitis H538.4</name>
    <dbReference type="NCBI Taxonomy" id="396776"/>
    <lineage>
        <taxon>Eukaryota</taxon>
        <taxon>Fungi</taxon>
        <taxon>Dikarya</taxon>
        <taxon>Ascomycota</taxon>
        <taxon>Pezizomycotina</taxon>
        <taxon>Eurotiomycetes</taxon>
        <taxon>Eurotiomycetidae</taxon>
        <taxon>Onygenales</taxon>
        <taxon>Onygenaceae</taxon>
        <taxon>Coccidioides</taxon>
    </lineage>
</organism>
<evidence type="ECO:0000256" key="1">
    <source>
        <dbReference type="SAM" id="MobiDB-lite"/>
    </source>
</evidence>
<evidence type="ECO:0000313" key="3">
    <source>
        <dbReference type="Proteomes" id="UP000054563"/>
    </source>
</evidence>
<gene>
    <name evidence="2" type="ORF">CIHG_07516</name>
</gene>
<dbReference type="Proteomes" id="UP000054563">
    <property type="component" value="Unassembled WGS sequence"/>
</dbReference>
<dbReference type="AlphaFoldDB" id="A0A0J8RZZ6"/>
<protein>
    <submittedName>
        <fullName evidence="2">Uncharacterized protein</fullName>
    </submittedName>
</protein>
<accession>A0A0J8RZZ6</accession>
<proteinExistence type="predicted"/>
<name>A0A0J8RZZ6_COCIT</name>
<feature type="region of interest" description="Disordered" evidence="1">
    <location>
        <begin position="92"/>
        <end position="120"/>
    </location>
</feature>
<evidence type="ECO:0000313" key="2">
    <source>
        <dbReference type="EMBL" id="KMU89709.1"/>
    </source>
</evidence>
<feature type="region of interest" description="Disordered" evidence="1">
    <location>
        <begin position="134"/>
        <end position="157"/>
    </location>
</feature>
<dbReference type="VEuPathDB" id="FungiDB:CIHG_07516"/>
<reference evidence="3" key="1">
    <citation type="journal article" date="2010" name="Genome Res.">
        <title>Population genomic sequencing of Coccidioides fungi reveals recent hybridization and transposon control.</title>
        <authorList>
            <person name="Neafsey D.E."/>
            <person name="Barker B.M."/>
            <person name="Sharpton T.J."/>
            <person name="Stajich J.E."/>
            <person name="Park D.J."/>
            <person name="Whiston E."/>
            <person name="Hung C.-Y."/>
            <person name="McMahan C."/>
            <person name="White J."/>
            <person name="Sykes S."/>
            <person name="Heiman D."/>
            <person name="Young S."/>
            <person name="Zeng Q."/>
            <person name="Abouelleil A."/>
            <person name="Aftuck L."/>
            <person name="Bessette D."/>
            <person name="Brown A."/>
            <person name="FitzGerald M."/>
            <person name="Lui A."/>
            <person name="Macdonald J.P."/>
            <person name="Priest M."/>
            <person name="Orbach M.J."/>
            <person name="Galgiani J.N."/>
            <person name="Kirkland T.N."/>
            <person name="Cole G.T."/>
            <person name="Birren B.W."/>
            <person name="Henn M.R."/>
            <person name="Taylor J.W."/>
            <person name="Rounsley S.D."/>
        </authorList>
    </citation>
    <scope>NUCLEOTIDE SEQUENCE [LARGE SCALE GENOMIC DNA]</scope>
    <source>
        <strain evidence="3">H538.4</strain>
    </source>
</reference>